<dbReference type="Pfam" id="PF13424">
    <property type="entry name" value="TPR_12"/>
    <property type="match status" value="1"/>
</dbReference>
<name>A0A1J1LNZ3_9CYAN</name>
<dbReference type="OrthoDB" id="488852at2"/>
<dbReference type="Proteomes" id="UP000184315">
    <property type="component" value="Unassembled WGS sequence"/>
</dbReference>
<sequence>MNNLPNNVEFYKNYLNLLYSSPDTWSQNWLKKAQKLNEKLFSNQPEQSESVTEIIGQLRDIFEQINYDVNQQNYDVNQQNIRDYCRVIFNYCELTQDWRDWGNWTEQEIAKGVGTDAPWLYCGLGRYLEEIGQLQKSIDYHQAGILASQEAGDKIFLAWNHLGAGIALQRYNQPDDAERHLLQALKLFEQQNHLYLQANTLANLGSYYDRFDKSNLAVNCYQESASILREIENYFDLGRILYSQGIAHLNLNQIKEAELVFLDAQELCETTENWYFLALSYYGMGWLEYKKSHFLKSKDFLENSLRQIKKAKELGTGASRLSFPEIEGNIYILAAAAYSKGSQPNFEAAERYLDQAELAYNQLDYATEKLLNVLANRARIYEYSENWSQAILAFSELLKEGKRLNSMKIIGDAAIHLIRIYYKKSASLGEWLKLLNQLGYLGFISLAKRFHR</sequence>
<dbReference type="EMBL" id="CZDF01000171">
    <property type="protein sequence ID" value="CUR34211.1"/>
    <property type="molecule type" value="Genomic_DNA"/>
</dbReference>
<keyword evidence="2" id="KW-1185">Reference proteome</keyword>
<organism evidence="1 2">
    <name type="scientific">Planktothrix tepida PCC 9214</name>
    <dbReference type="NCBI Taxonomy" id="671072"/>
    <lineage>
        <taxon>Bacteria</taxon>
        <taxon>Bacillati</taxon>
        <taxon>Cyanobacteriota</taxon>
        <taxon>Cyanophyceae</taxon>
        <taxon>Oscillatoriophycideae</taxon>
        <taxon>Oscillatoriales</taxon>
        <taxon>Microcoleaceae</taxon>
        <taxon>Planktothrix</taxon>
    </lineage>
</organism>
<dbReference type="RefSeq" id="WP_072720681.1">
    <property type="nucleotide sequence ID" value="NZ_LN889812.1"/>
</dbReference>
<evidence type="ECO:0008006" key="3">
    <source>
        <dbReference type="Google" id="ProtNLM"/>
    </source>
</evidence>
<protein>
    <recommendedName>
        <fullName evidence="3">Tetratricopeptide repeat protein</fullName>
    </recommendedName>
</protein>
<proteinExistence type="predicted"/>
<evidence type="ECO:0000313" key="1">
    <source>
        <dbReference type="EMBL" id="CUR34211.1"/>
    </source>
</evidence>
<dbReference type="InterPro" id="IPR011990">
    <property type="entry name" value="TPR-like_helical_dom_sf"/>
</dbReference>
<dbReference type="SUPFAM" id="SSF48452">
    <property type="entry name" value="TPR-like"/>
    <property type="match status" value="1"/>
</dbReference>
<reference evidence="2" key="1">
    <citation type="submission" date="2015-10" db="EMBL/GenBank/DDBJ databases">
        <authorList>
            <person name="Regsiter A."/>
            <person name="william w."/>
        </authorList>
    </citation>
    <scope>NUCLEOTIDE SEQUENCE [LARGE SCALE GENOMIC DNA]</scope>
</reference>
<evidence type="ECO:0000313" key="2">
    <source>
        <dbReference type="Proteomes" id="UP000184315"/>
    </source>
</evidence>
<dbReference type="Gene3D" id="1.25.40.10">
    <property type="entry name" value="Tetratricopeptide repeat domain"/>
    <property type="match status" value="2"/>
</dbReference>
<dbReference type="AlphaFoldDB" id="A0A1J1LNZ3"/>
<accession>A0A1J1LNZ3</accession>
<dbReference type="InterPro" id="IPR019734">
    <property type="entry name" value="TPR_rpt"/>
</dbReference>
<gene>
    <name evidence="1" type="ORF">PL9214640218</name>
</gene>
<dbReference type="SMART" id="SM00028">
    <property type="entry name" value="TPR"/>
    <property type="match status" value="6"/>
</dbReference>
<dbReference type="STRING" id="671072.PL9214640218"/>